<sequence length="279" mass="31202">WQRANFSIGHQLLNSSPVHRVKRATRRCPSAIVTDSLELASAGFLPVNNGIDRVECYCCDLELRLDWTELASPCDAWGFSTPGGHRGALMCWASVVALNLCSLYKLECLPLLGCRCRRRCTQQPEPDSSPEFFHIFDAIRGVPLRLRQSTGTVTPLEIRSRAELPSVINLSGNPSRSESTVAMEMRLRLVGDDTIPRRARDRQPPGMEAAWRQRDLMQLESLDRPRTASAARRWPGLLLLLLLLSQLSQPAASDSCRLCSNRLACVAYLPCGHFSDFRL</sequence>
<dbReference type="WBParaSite" id="snap_masked-unitig_25331-processed-gene-0.1-mRNA-1">
    <property type="protein sequence ID" value="snap_masked-unitig_25331-processed-gene-0.1-mRNA-1"/>
    <property type="gene ID" value="snap_masked-unitig_25331-processed-gene-0.1"/>
</dbReference>
<accession>A0A1I8JMF3</accession>
<evidence type="ECO:0000313" key="2">
    <source>
        <dbReference type="WBParaSite" id="snap_masked-unitig_25331-processed-gene-0.1-mRNA-1"/>
    </source>
</evidence>
<keyword evidence="1" id="KW-1185">Reference proteome</keyword>
<dbReference type="Proteomes" id="UP000095280">
    <property type="component" value="Unplaced"/>
</dbReference>
<evidence type="ECO:0000313" key="1">
    <source>
        <dbReference type="Proteomes" id="UP000095280"/>
    </source>
</evidence>
<protein>
    <submittedName>
        <fullName evidence="2">LITAF domain-containing protein</fullName>
    </submittedName>
</protein>
<reference evidence="2" key="1">
    <citation type="submission" date="2016-11" db="UniProtKB">
        <authorList>
            <consortium name="WormBaseParasite"/>
        </authorList>
    </citation>
    <scope>IDENTIFICATION</scope>
</reference>
<organism evidence="1 2">
    <name type="scientific">Macrostomum lignano</name>
    <dbReference type="NCBI Taxonomy" id="282301"/>
    <lineage>
        <taxon>Eukaryota</taxon>
        <taxon>Metazoa</taxon>
        <taxon>Spiralia</taxon>
        <taxon>Lophotrochozoa</taxon>
        <taxon>Platyhelminthes</taxon>
        <taxon>Rhabditophora</taxon>
        <taxon>Macrostomorpha</taxon>
        <taxon>Macrostomida</taxon>
        <taxon>Macrostomidae</taxon>
        <taxon>Macrostomum</taxon>
    </lineage>
</organism>
<name>A0A1I8JMF3_9PLAT</name>
<dbReference type="AlphaFoldDB" id="A0A1I8JMF3"/>
<proteinExistence type="predicted"/>